<accession>A0A444ZB76</accession>
<proteinExistence type="predicted"/>
<name>A0A444ZB76_ARAHY</name>
<evidence type="ECO:0000313" key="3">
    <source>
        <dbReference type="Proteomes" id="UP000289738"/>
    </source>
</evidence>
<evidence type="ECO:0000256" key="1">
    <source>
        <dbReference type="ARBA" id="ARBA00022729"/>
    </source>
</evidence>
<sequence>MAIQKRGICPAAGSHVNHRSHINPATPSRVEVRHHRRSVRSSHCWSPLSPCLCHRCCAPVTVSSVRASLLCVRIINKFEFEVKVVDFVSIANLLALPSYGQCRESDLFLTQKPTGAIVKGKAEWEVTISTGCAKCNFPGVRVNCLGFQTVEPINTSILGKPEGGLCLVAKGRPISRSQPVTFKYASDTSFPFHAVETKIVCT</sequence>
<reference evidence="2 3" key="1">
    <citation type="submission" date="2019-01" db="EMBL/GenBank/DDBJ databases">
        <title>Sequencing of cultivated peanut Arachis hypogaea provides insights into genome evolution and oil improvement.</title>
        <authorList>
            <person name="Chen X."/>
        </authorList>
    </citation>
    <scope>NUCLEOTIDE SEQUENCE [LARGE SCALE GENOMIC DNA]</scope>
    <source>
        <strain evidence="3">cv. Fuhuasheng</strain>
        <tissue evidence="2">Leaves</tissue>
    </source>
</reference>
<dbReference type="EMBL" id="SDMP01000014">
    <property type="protein sequence ID" value="RYR11358.1"/>
    <property type="molecule type" value="Genomic_DNA"/>
</dbReference>
<keyword evidence="3" id="KW-1185">Reference proteome</keyword>
<comment type="caution">
    <text evidence="2">The sequence shown here is derived from an EMBL/GenBank/DDBJ whole genome shotgun (WGS) entry which is preliminary data.</text>
</comment>
<dbReference type="Pfam" id="PF24068">
    <property type="entry name" value="TPD1_C"/>
    <property type="match status" value="1"/>
</dbReference>
<dbReference type="InterPro" id="IPR040361">
    <property type="entry name" value="TPD1"/>
</dbReference>
<dbReference type="PANTHER" id="PTHR33184">
    <property type="entry name" value="PROTEIN TAPETUM DETERMINANT 1-LIKE-RELATED"/>
    <property type="match status" value="1"/>
</dbReference>
<dbReference type="Proteomes" id="UP000289738">
    <property type="component" value="Chromosome B04"/>
</dbReference>
<gene>
    <name evidence="2" type="ORF">Ahy_B04g068912</name>
</gene>
<keyword evidence="1" id="KW-0732">Signal</keyword>
<dbReference type="STRING" id="3818.A0A444ZB76"/>
<dbReference type="AlphaFoldDB" id="A0A444ZB76"/>
<dbReference type="GO" id="GO:0001709">
    <property type="term" value="P:cell fate determination"/>
    <property type="evidence" value="ECO:0007669"/>
    <property type="project" value="TreeGrafter"/>
</dbReference>
<dbReference type="PANTHER" id="PTHR33184:SF72">
    <property type="entry name" value="BETA-1,3-N-ACETYLGLUCOSAMINYLTRANSFERASE FAMILY PROTEIN"/>
    <property type="match status" value="1"/>
</dbReference>
<organism evidence="2 3">
    <name type="scientific">Arachis hypogaea</name>
    <name type="common">Peanut</name>
    <dbReference type="NCBI Taxonomy" id="3818"/>
    <lineage>
        <taxon>Eukaryota</taxon>
        <taxon>Viridiplantae</taxon>
        <taxon>Streptophyta</taxon>
        <taxon>Embryophyta</taxon>
        <taxon>Tracheophyta</taxon>
        <taxon>Spermatophyta</taxon>
        <taxon>Magnoliopsida</taxon>
        <taxon>eudicotyledons</taxon>
        <taxon>Gunneridae</taxon>
        <taxon>Pentapetalae</taxon>
        <taxon>rosids</taxon>
        <taxon>fabids</taxon>
        <taxon>Fabales</taxon>
        <taxon>Fabaceae</taxon>
        <taxon>Papilionoideae</taxon>
        <taxon>50 kb inversion clade</taxon>
        <taxon>dalbergioids sensu lato</taxon>
        <taxon>Dalbergieae</taxon>
        <taxon>Pterocarpus clade</taxon>
        <taxon>Arachis</taxon>
    </lineage>
</organism>
<protein>
    <submittedName>
        <fullName evidence="2">Uncharacterized protein</fullName>
    </submittedName>
</protein>
<evidence type="ECO:0000313" key="2">
    <source>
        <dbReference type="EMBL" id="RYR11358.1"/>
    </source>
</evidence>